<protein>
    <submittedName>
        <fullName evidence="3">Por secretion system C-terminal sorting domain-containing protein</fullName>
    </submittedName>
</protein>
<dbReference type="Pfam" id="PF18962">
    <property type="entry name" value="Por_Secre_tail"/>
    <property type="match status" value="1"/>
</dbReference>
<feature type="signal peptide" evidence="1">
    <location>
        <begin position="1"/>
        <end position="22"/>
    </location>
</feature>
<dbReference type="Proteomes" id="UP000199514">
    <property type="component" value="Unassembled WGS sequence"/>
</dbReference>
<proteinExistence type="predicted"/>
<evidence type="ECO:0000313" key="4">
    <source>
        <dbReference type="Proteomes" id="UP000199514"/>
    </source>
</evidence>
<evidence type="ECO:0000256" key="1">
    <source>
        <dbReference type="SAM" id="SignalP"/>
    </source>
</evidence>
<keyword evidence="1" id="KW-0732">Signal</keyword>
<reference evidence="3 4" key="1">
    <citation type="submission" date="2016-10" db="EMBL/GenBank/DDBJ databases">
        <authorList>
            <person name="de Groot N.N."/>
        </authorList>
    </citation>
    <scope>NUCLEOTIDE SEQUENCE [LARGE SCALE GENOMIC DNA]</scope>
    <source>
        <strain evidence="3 4">DSM 6793</strain>
    </source>
</reference>
<evidence type="ECO:0000313" key="3">
    <source>
        <dbReference type="EMBL" id="SFC28078.1"/>
    </source>
</evidence>
<dbReference type="OrthoDB" id="5377264at2"/>
<feature type="chain" id="PRO_5011589009" evidence="1">
    <location>
        <begin position="23"/>
        <end position="115"/>
    </location>
</feature>
<dbReference type="AlphaFoldDB" id="A0A1I1I1J0"/>
<evidence type="ECO:0000259" key="2">
    <source>
        <dbReference type="Pfam" id="PF18962"/>
    </source>
</evidence>
<dbReference type="RefSeq" id="WP_091510652.1">
    <property type="nucleotide sequence ID" value="NZ_FOLE01000004.1"/>
</dbReference>
<dbReference type="InterPro" id="IPR026444">
    <property type="entry name" value="Secre_tail"/>
</dbReference>
<name>A0A1I1I1J0_9BACT</name>
<organism evidence="3 4">
    <name type="scientific">Flexibacter flexilis DSM 6793</name>
    <dbReference type="NCBI Taxonomy" id="927664"/>
    <lineage>
        <taxon>Bacteria</taxon>
        <taxon>Pseudomonadati</taxon>
        <taxon>Bacteroidota</taxon>
        <taxon>Cytophagia</taxon>
        <taxon>Cytophagales</taxon>
        <taxon>Flexibacteraceae</taxon>
        <taxon>Flexibacter</taxon>
    </lineage>
</organism>
<feature type="domain" description="Secretion system C-terminal sorting" evidence="2">
    <location>
        <begin position="37"/>
        <end position="111"/>
    </location>
</feature>
<dbReference type="EMBL" id="FOLE01000004">
    <property type="protein sequence ID" value="SFC28078.1"/>
    <property type="molecule type" value="Genomic_DNA"/>
</dbReference>
<keyword evidence="4" id="KW-1185">Reference proteome</keyword>
<accession>A0A1I1I1J0</accession>
<dbReference type="STRING" id="927664.SAMN05421780_104113"/>
<sequence>MKNLFVIVFMLSMALGLPKAHAAKALTGADKTTISSIFPNPCTESTRINITAVAGKMPTELKVYDLIGKEVVKIALEPNEMHHTIDLSHVQAGVYLCSLYADNKVLDTRKIVKTR</sequence>
<gene>
    <name evidence="3" type="ORF">SAMN05421780_104113</name>
</gene>
<dbReference type="NCBIfam" id="TIGR04183">
    <property type="entry name" value="Por_Secre_tail"/>
    <property type="match status" value="1"/>
</dbReference>